<protein>
    <submittedName>
        <fullName evidence="2">EGF-like domain-containing protein</fullName>
    </submittedName>
</protein>
<sequence>MVFLRFYALILLAFLANCLGETVTYSIPLHSITGQKSLPVLFLEEFSEFVINCEPNQLTPLTDLELFEINPNGSEIKFQDKFAGKFMSIRQNGNVVVCTAKSQNTNEKLVGKVKLLLTANKPLHDANYTDCNKDDYCLNRGQCYKDSDDHIYCVCAYNFAGPQCQTIFAGSATQKILVRKPQIPEGSINIFFAIMLAVVAVLFIIASIFGICYYLKHRSEVNLRRRMICHLCNRTRCDQNRDDQTQTAGGLVGSTTSPQRYSQLQQQDDL</sequence>
<reference evidence="2" key="1">
    <citation type="submission" date="2022-11" db="UniProtKB">
        <authorList>
            <consortium name="WormBaseParasite"/>
        </authorList>
    </citation>
    <scope>IDENTIFICATION</scope>
</reference>
<evidence type="ECO:0000313" key="2">
    <source>
        <dbReference type="WBParaSite" id="JU765_v2.g16286.t1"/>
    </source>
</evidence>
<organism evidence="1 2">
    <name type="scientific">Panagrolaimus sp. JU765</name>
    <dbReference type="NCBI Taxonomy" id="591449"/>
    <lineage>
        <taxon>Eukaryota</taxon>
        <taxon>Metazoa</taxon>
        <taxon>Ecdysozoa</taxon>
        <taxon>Nematoda</taxon>
        <taxon>Chromadorea</taxon>
        <taxon>Rhabditida</taxon>
        <taxon>Tylenchina</taxon>
        <taxon>Panagrolaimomorpha</taxon>
        <taxon>Panagrolaimoidea</taxon>
        <taxon>Panagrolaimidae</taxon>
        <taxon>Panagrolaimus</taxon>
    </lineage>
</organism>
<evidence type="ECO:0000313" key="1">
    <source>
        <dbReference type="Proteomes" id="UP000887576"/>
    </source>
</evidence>
<dbReference type="WBParaSite" id="JU765_v2.g16286.t1">
    <property type="protein sequence ID" value="JU765_v2.g16286.t1"/>
    <property type="gene ID" value="JU765_v2.g16286"/>
</dbReference>
<dbReference type="Proteomes" id="UP000887576">
    <property type="component" value="Unplaced"/>
</dbReference>
<accession>A0AC34QH29</accession>
<name>A0AC34QH29_9BILA</name>
<proteinExistence type="predicted"/>